<name>A0ABU8S909_9SPHN</name>
<evidence type="ECO:0008006" key="4">
    <source>
        <dbReference type="Google" id="ProtNLM"/>
    </source>
</evidence>
<dbReference type="EMBL" id="JBBHJY010000005">
    <property type="protein sequence ID" value="MEJ6010391.1"/>
    <property type="molecule type" value="Genomic_DNA"/>
</dbReference>
<dbReference type="Pfam" id="PF07676">
    <property type="entry name" value="PD40"/>
    <property type="match status" value="2"/>
</dbReference>
<keyword evidence="1" id="KW-0732">Signal</keyword>
<protein>
    <recommendedName>
        <fullName evidence="4">Translocation protein TolB</fullName>
    </recommendedName>
</protein>
<keyword evidence="3" id="KW-1185">Reference proteome</keyword>
<dbReference type="Proteomes" id="UP001379235">
    <property type="component" value="Unassembled WGS sequence"/>
</dbReference>
<evidence type="ECO:0000313" key="2">
    <source>
        <dbReference type="EMBL" id="MEJ6010391.1"/>
    </source>
</evidence>
<feature type="signal peptide" evidence="1">
    <location>
        <begin position="1"/>
        <end position="26"/>
    </location>
</feature>
<dbReference type="RefSeq" id="WP_339967007.1">
    <property type="nucleotide sequence ID" value="NZ_JBBHJY010000005.1"/>
</dbReference>
<gene>
    <name evidence="2" type="ORF">WG900_10715</name>
</gene>
<accession>A0ABU8S909</accession>
<evidence type="ECO:0000256" key="1">
    <source>
        <dbReference type="SAM" id="SignalP"/>
    </source>
</evidence>
<evidence type="ECO:0000313" key="3">
    <source>
        <dbReference type="Proteomes" id="UP001379235"/>
    </source>
</evidence>
<comment type="caution">
    <text evidence="2">The sequence shown here is derived from an EMBL/GenBank/DDBJ whole genome shotgun (WGS) entry which is preliminary data.</text>
</comment>
<proteinExistence type="predicted"/>
<reference evidence="2 3" key="1">
    <citation type="submission" date="2024-03" db="EMBL/GenBank/DDBJ databases">
        <authorList>
            <person name="Jo J.-H."/>
        </authorList>
    </citation>
    <scope>NUCLEOTIDE SEQUENCE [LARGE SCALE GENOMIC DNA]</scope>
    <source>
        <strain evidence="2 3">AS3R-12</strain>
    </source>
</reference>
<organism evidence="2 3">
    <name type="scientific">Novosphingobium aquae</name>
    <dbReference type="NCBI Taxonomy" id="3133435"/>
    <lineage>
        <taxon>Bacteria</taxon>
        <taxon>Pseudomonadati</taxon>
        <taxon>Pseudomonadota</taxon>
        <taxon>Alphaproteobacteria</taxon>
        <taxon>Sphingomonadales</taxon>
        <taxon>Sphingomonadaceae</taxon>
        <taxon>Novosphingobium</taxon>
    </lineage>
</organism>
<dbReference type="SUPFAM" id="SSF82171">
    <property type="entry name" value="DPP6 N-terminal domain-like"/>
    <property type="match status" value="1"/>
</dbReference>
<feature type="chain" id="PRO_5045884643" description="Translocation protein TolB" evidence="1">
    <location>
        <begin position="27"/>
        <end position="347"/>
    </location>
</feature>
<dbReference type="InterPro" id="IPR011042">
    <property type="entry name" value="6-blade_b-propeller_TolB-like"/>
</dbReference>
<sequence>MTRFTKIFLASFGLAASALSSIPAQAEDNVTVPGIASAEMITPFGGRASVSPDGRKIVFVGKSYGDAFEVDIATRRMRNLTSGFAHQGIMRIQYLPSGDFLVTAPRINSGRDTRAHLEMWLLRKDLSRGLEPLGEQVFEGVAVSRRQNLIAWTVIDPELKPKENWQLAFVRPTKRYVAEIAFSAGKPVIVNKREIMATLPSECSFIEPQDFRDGDSELVYSCMAMNPPGGVHVSVMGHRLNDGSKVIYYSKRGEYDEVEGVSPDGSWAAVECGAQDKPGLPELDICKLELRENGKMSLLLGGRTPGSTSDISNPVVTPDGKWLVFQRSDSASGEIGEGYGIYRYKLR</sequence>
<dbReference type="InterPro" id="IPR011659">
    <property type="entry name" value="WD40"/>
</dbReference>
<dbReference type="Gene3D" id="2.120.10.30">
    <property type="entry name" value="TolB, C-terminal domain"/>
    <property type="match status" value="2"/>
</dbReference>